<dbReference type="AlphaFoldDB" id="A0A2R6X051"/>
<dbReference type="Proteomes" id="UP000244005">
    <property type="component" value="Unassembled WGS sequence"/>
</dbReference>
<proteinExistence type="predicted"/>
<evidence type="ECO:0000313" key="1">
    <source>
        <dbReference type="EMBL" id="PTQ39488.1"/>
    </source>
</evidence>
<dbReference type="Gramene" id="Mp6g19310.1">
    <property type="protein sequence ID" value="Mp6g19310.1.cds1"/>
    <property type="gene ID" value="Mp6g19310"/>
</dbReference>
<sequence>MNIMEKYFQSLAGSMVSECYTEDAYVESVSNLRLKLFTTLSTERSISFLAFEHNASVYKDGKNTCLHKLLTAFEEHHEHGVFVDGLEVRHLWGHHRLSGNVWNAVVDVYFVIAENQDRITVAGSRCEGLWPEGEEFTEGHIW</sequence>
<protein>
    <submittedName>
        <fullName evidence="1">Uncharacterized protein</fullName>
    </submittedName>
</protein>
<organism evidence="1 2">
    <name type="scientific">Marchantia polymorpha</name>
    <name type="common">Common liverwort</name>
    <name type="synonym">Marchantia aquatica</name>
    <dbReference type="NCBI Taxonomy" id="3197"/>
    <lineage>
        <taxon>Eukaryota</taxon>
        <taxon>Viridiplantae</taxon>
        <taxon>Streptophyta</taxon>
        <taxon>Embryophyta</taxon>
        <taxon>Marchantiophyta</taxon>
        <taxon>Marchantiopsida</taxon>
        <taxon>Marchantiidae</taxon>
        <taxon>Marchantiales</taxon>
        <taxon>Marchantiaceae</taxon>
        <taxon>Marchantia</taxon>
    </lineage>
</organism>
<accession>A0A2R6X051</accession>
<reference evidence="2" key="1">
    <citation type="journal article" date="2017" name="Cell">
        <title>Insights into land plant evolution garnered from the Marchantia polymorpha genome.</title>
        <authorList>
            <person name="Bowman J.L."/>
            <person name="Kohchi T."/>
            <person name="Yamato K.T."/>
            <person name="Jenkins J."/>
            <person name="Shu S."/>
            <person name="Ishizaki K."/>
            <person name="Yamaoka S."/>
            <person name="Nishihama R."/>
            <person name="Nakamura Y."/>
            <person name="Berger F."/>
            <person name="Adam C."/>
            <person name="Aki S.S."/>
            <person name="Althoff F."/>
            <person name="Araki T."/>
            <person name="Arteaga-Vazquez M.A."/>
            <person name="Balasubrmanian S."/>
            <person name="Barry K."/>
            <person name="Bauer D."/>
            <person name="Boehm C.R."/>
            <person name="Briginshaw L."/>
            <person name="Caballero-Perez J."/>
            <person name="Catarino B."/>
            <person name="Chen F."/>
            <person name="Chiyoda S."/>
            <person name="Chovatia M."/>
            <person name="Davies K.M."/>
            <person name="Delmans M."/>
            <person name="Demura T."/>
            <person name="Dierschke T."/>
            <person name="Dolan L."/>
            <person name="Dorantes-Acosta A.E."/>
            <person name="Eklund D.M."/>
            <person name="Florent S.N."/>
            <person name="Flores-Sandoval E."/>
            <person name="Fujiyama A."/>
            <person name="Fukuzawa H."/>
            <person name="Galik B."/>
            <person name="Grimanelli D."/>
            <person name="Grimwood J."/>
            <person name="Grossniklaus U."/>
            <person name="Hamada T."/>
            <person name="Haseloff J."/>
            <person name="Hetherington A.J."/>
            <person name="Higo A."/>
            <person name="Hirakawa Y."/>
            <person name="Hundley H.N."/>
            <person name="Ikeda Y."/>
            <person name="Inoue K."/>
            <person name="Inoue S.I."/>
            <person name="Ishida S."/>
            <person name="Jia Q."/>
            <person name="Kakita M."/>
            <person name="Kanazawa T."/>
            <person name="Kawai Y."/>
            <person name="Kawashima T."/>
            <person name="Kennedy M."/>
            <person name="Kinose K."/>
            <person name="Kinoshita T."/>
            <person name="Kohara Y."/>
            <person name="Koide E."/>
            <person name="Komatsu K."/>
            <person name="Kopischke S."/>
            <person name="Kubo M."/>
            <person name="Kyozuka J."/>
            <person name="Lagercrantz U."/>
            <person name="Lin S.S."/>
            <person name="Lindquist E."/>
            <person name="Lipzen A.M."/>
            <person name="Lu C.W."/>
            <person name="De Luna E."/>
            <person name="Martienssen R.A."/>
            <person name="Minamino N."/>
            <person name="Mizutani M."/>
            <person name="Mizutani M."/>
            <person name="Mochizuki N."/>
            <person name="Monte I."/>
            <person name="Mosher R."/>
            <person name="Nagasaki H."/>
            <person name="Nakagami H."/>
            <person name="Naramoto S."/>
            <person name="Nishitani K."/>
            <person name="Ohtani M."/>
            <person name="Okamoto T."/>
            <person name="Okumura M."/>
            <person name="Phillips J."/>
            <person name="Pollak B."/>
            <person name="Reinders A."/>
            <person name="Rovekamp M."/>
            <person name="Sano R."/>
            <person name="Sawa S."/>
            <person name="Schmid M.W."/>
            <person name="Shirakawa M."/>
            <person name="Solano R."/>
            <person name="Spunde A."/>
            <person name="Suetsugu N."/>
            <person name="Sugano S."/>
            <person name="Sugiyama A."/>
            <person name="Sun R."/>
            <person name="Suzuki Y."/>
            <person name="Takenaka M."/>
            <person name="Takezawa D."/>
            <person name="Tomogane H."/>
            <person name="Tsuzuki M."/>
            <person name="Ueda T."/>
            <person name="Umeda M."/>
            <person name="Ward J.M."/>
            <person name="Watanabe Y."/>
            <person name="Yazaki K."/>
            <person name="Yokoyama R."/>
            <person name="Yoshitake Y."/>
            <person name="Yotsui I."/>
            <person name="Zachgo S."/>
            <person name="Schmutz J."/>
        </authorList>
    </citation>
    <scope>NUCLEOTIDE SEQUENCE [LARGE SCALE GENOMIC DNA]</scope>
    <source>
        <strain evidence="2">Tak-1</strain>
    </source>
</reference>
<evidence type="ECO:0000313" key="2">
    <source>
        <dbReference type="Proteomes" id="UP000244005"/>
    </source>
</evidence>
<name>A0A2R6X051_MARPO</name>
<gene>
    <name evidence="1" type="ORF">MARPO_0045s0132</name>
</gene>
<keyword evidence="2" id="KW-1185">Reference proteome</keyword>
<dbReference type="EMBL" id="KZ772717">
    <property type="protein sequence ID" value="PTQ39488.1"/>
    <property type="molecule type" value="Genomic_DNA"/>
</dbReference>